<keyword evidence="2" id="KW-1185">Reference proteome</keyword>
<proteinExistence type="predicted"/>
<reference evidence="1" key="1">
    <citation type="submission" date="2019-07" db="EMBL/GenBank/DDBJ databases">
        <title>Annotation for the trematode Paragonimus miyazaki's.</title>
        <authorList>
            <person name="Choi Y.-J."/>
        </authorList>
    </citation>
    <scope>NUCLEOTIDE SEQUENCE</scope>
    <source>
        <strain evidence="1">Japan</strain>
    </source>
</reference>
<protein>
    <submittedName>
        <fullName evidence="1">Uncharacterized protein</fullName>
    </submittedName>
</protein>
<name>A0A8S9ZB67_9TREM</name>
<comment type="caution">
    <text evidence="1">The sequence shown here is derived from an EMBL/GenBank/DDBJ whole genome shotgun (WGS) entry which is preliminary data.</text>
</comment>
<evidence type="ECO:0000313" key="1">
    <source>
        <dbReference type="EMBL" id="KAF7261328.1"/>
    </source>
</evidence>
<evidence type="ECO:0000313" key="2">
    <source>
        <dbReference type="Proteomes" id="UP000822476"/>
    </source>
</evidence>
<accession>A0A8S9ZB67</accession>
<dbReference type="Proteomes" id="UP000822476">
    <property type="component" value="Unassembled WGS sequence"/>
</dbReference>
<dbReference type="EMBL" id="JTDE01000415">
    <property type="protein sequence ID" value="KAF7261328.1"/>
    <property type="molecule type" value="Genomic_DNA"/>
</dbReference>
<sequence>MILRLVKSSTFQPQNASMRSMDRNAYQVISIYSSALTHPDAYTSQLRNFRDEQDFSQL</sequence>
<organism evidence="1 2">
    <name type="scientific">Paragonimus skrjabini miyazakii</name>
    <dbReference type="NCBI Taxonomy" id="59628"/>
    <lineage>
        <taxon>Eukaryota</taxon>
        <taxon>Metazoa</taxon>
        <taxon>Spiralia</taxon>
        <taxon>Lophotrochozoa</taxon>
        <taxon>Platyhelminthes</taxon>
        <taxon>Trematoda</taxon>
        <taxon>Digenea</taxon>
        <taxon>Plagiorchiida</taxon>
        <taxon>Troglotremata</taxon>
        <taxon>Troglotrematidae</taxon>
        <taxon>Paragonimus</taxon>
    </lineage>
</organism>
<gene>
    <name evidence="1" type="ORF">EG68_01562</name>
</gene>
<dbReference type="AlphaFoldDB" id="A0A8S9ZB67"/>